<evidence type="ECO:0000256" key="1">
    <source>
        <dbReference type="ARBA" id="ARBA00023015"/>
    </source>
</evidence>
<proteinExistence type="predicted"/>
<protein>
    <submittedName>
        <fullName evidence="5">Helix-turn-helix transcriptional regulator</fullName>
    </submittedName>
</protein>
<dbReference type="PROSITE" id="PS00041">
    <property type="entry name" value="HTH_ARAC_FAMILY_1"/>
    <property type="match status" value="1"/>
</dbReference>
<dbReference type="RefSeq" id="WP_083963134.1">
    <property type="nucleotide sequence ID" value="NZ_CABLBR010000003.1"/>
</dbReference>
<feature type="domain" description="HTH araC/xylS-type" evidence="4">
    <location>
        <begin position="7"/>
        <end position="105"/>
    </location>
</feature>
<gene>
    <name evidence="5" type="ORF">NQ502_07170</name>
</gene>
<dbReference type="Pfam" id="PF12833">
    <property type="entry name" value="HTH_18"/>
    <property type="match status" value="1"/>
</dbReference>
<dbReference type="PANTHER" id="PTHR43280:SF28">
    <property type="entry name" value="HTH-TYPE TRANSCRIPTIONAL ACTIVATOR RHAS"/>
    <property type="match status" value="1"/>
</dbReference>
<name>A0ABY5VJU1_9FIRM</name>
<evidence type="ECO:0000313" key="5">
    <source>
        <dbReference type="EMBL" id="UWP60810.1"/>
    </source>
</evidence>
<evidence type="ECO:0000259" key="4">
    <source>
        <dbReference type="PROSITE" id="PS01124"/>
    </source>
</evidence>
<dbReference type="PANTHER" id="PTHR43280">
    <property type="entry name" value="ARAC-FAMILY TRANSCRIPTIONAL REGULATOR"/>
    <property type="match status" value="1"/>
</dbReference>
<keyword evidence="1" id="KW-0805">Transcription regulation</keyword>
<dbReference type="EMBL" id="CP102290">
    <property type="protein sequence ID" value="UWP60810.1"/>
    <property type="molecule type" value="Genomic_DNA"/>
</dbReference>
<dbReference type="InterPro" id="IPR009057">
    <property type="entry name" value="Homeodomain-like_sf"/>
</dbReference>
<dbReference type="SMART" id="SM00342">
    <property type="entry name" value="HTH_ARAC"/>
    <property type="match status" value="1"/>
</dbReference>
<dbReference type="PROSITE" id="PS01124">
    <property type="entry name" value="HTH_ARAC_FAMILY_2"/>
    <property type="match status" value="1"/>
</dbReference>
<keyword evidence="3" id="KW-0804">Transcription</keyword>
<evidence type="ECO:0000256" key="2">
    <source>
        <dbReference type="ARBA" id="ARBA00023125"/>
    </source>
</evidence>
<dbReference type="Proteomes" id="UP001060164">
    <property type="component" value="Chromosome"/>
</dbReference>
<dbReference type="InterPro" id="IPR018060">
    <property type="entry name" value="HTH_AraC"/>
</dbReference>
<dbReference type="SUPFAM" id="SSF46689">
    <property type="entry name" value="Homeodomain-like"/>
    <property type="match status" value="2"/>
</dbReference>
<sequence>MRKRRMKNMLDYIHQNYSQPITIQDVSASANISKSECFRCFSELSKITPVEYINKFRLLQASQLLLTTDKSMVDICYTTGFNNTSYFSKKFKEQYGVTPKAYRSKHH</sequence>
<dbReference type="Gene3D" id="1.10.10.60">
    <property type="entry name" value="Homeodomain-like"/>
    <property type="match status" value="2"/>
</dbReference>
<dbReference type="InterPro" id="IPR018062">
    <property type="entry name" value="HTH_AraC-typ_CS"/>
</dbReference>
<organism evidence="5 6">
    <name type="scientific">Ruminococcus gauvreauii</name>
    <dbReference type="NCBI Taxonomy" id="438033"/>
    <lineage>
        <taxon>Bacteria</taxon>
        <taxon>Bacillati</taxon>
        <taxon>Bacillota</taxon>
        <taxon>Clostridia</taxon>
        <taxon>Eubacteriales</taxon>
        <taxon>Oscillospiraceae</taxon>
        <taxon>Ruminococcus</taxon>
    </lineage>
</organism>
<reference evidence="5" key="1">
    <citation type="journal article" date="2022" name="Cell">
        <title>Design, construction, and in vivo augmentation of a complex gut microbiome.</title>
        <authorList>
            <person name="Cheng A.G."/>
            <person name="Ho P.Y."/>
            <person name="Aranda-Diaz A."/>
            <person name="Jain S."/>
            <person name="Yu F.B."/>
            <person name="Meng X."/>
            <person name="Wang M."/>
            <person name="Iakiviak M."/>
            <person name="Nagashima K."/>
            <person name="Zhao A."/>
            <person name="Murugkar P."/>
            <person name="Patil A."/>
            <person name="Atabakhsh K."/>
            <person name="Weakley A."/>
            <person name="Yan J."/>
            <person name="Brumbaugh A.R."/>
            <person name="Higginbottom S."/>
            <person name="Dimas A."/>
            <person name="Shiver A.L."/>
            <person name="Deutschbauer A."/>
            <person name="Neff N."/>
            <person name="Sonnenburg J.L."/>
            <person name="Huang K.C."/>
            <person name="Fischbach M.A."/>
        </authorList>
    </citation>
    <scope>NUCLEOTIDE SEQUENCE</scope>
    <source>
        <strain evidence="5">DSM 19829</strain>
    </source>
</reference>
<keyword evidence="6" id="KW-1185">Reference proteome</keyword>
<evidence type="ECO:0000256" key="3">
    <source>
        <dbReference type="ARBA" id="ARBA00023163"/>
    </source>
</evidence>
<accession>A0ABY5VJU1</accession>
<dbReference type="InterPro" id="IPR020449">
    <property type="entry name" value="Tscrpt_reg_AraC-type_HTH"/>
</dbReference>
<dbReference type="PRINTS" id="PR00032">
    <property type="entry name" value="HTHARAC"/>
</dbReference>
<keyword evidence="2" id="KW-0238">DNA-binding</keyword>
<evidence type="ECO:0000313" key="6">
    <source>
        <dbReference type="Proteomes" id="UP001060164"/>
    </source>
</evidence>